<feature type="domain" description="3-hydroxyacyl-CoA dehydrogenase NAD binding" evidence="17">
    <location>
        <begin position="296"/>
        <end position="469"/>
    </location>
</feature>
<dbReference type="SUPFAM" id="SSF51735">
    <property type="entry name" value="NAD(P)-binding Rossmann-fold domains"/>
    <property type="match status" value="1"/>
</dbReference>
<evidence type="ECO:0000256" key="10">
    <source>
        <dbReference type="ARBA" id="ARBA00023140"/>
    </source>
</evidence>
<gene>
    <name evidence="18" type="ORF">PHACT_05185</name>
</gene>
<keyword evidence="7" id="KW-0560">Oxidoreductase</keyword>
<dbReference type="CDD" id="cd06558">
    <property type="entry name" value="crotonase-like"/>
    <property type="match status" value="1"/>
</dbReference>
<dbReference type="GO" id="GO:0006635">
    <property type="term" value="P:fatty acid beta-oxidation"/>
    <property type="evidence" value="ECO:0007669"/>
    <property type="project" value="UniProtKB-UniPathway"/>
</dbReference>
<dbReference type="Pfam" id="PF00378">
    <property type="entry name" value="ECH_1"/>
    <property type="match status" value="1"/>
</dbReference>
<dbReference type="STRING" id="1524254.PHACT_05185"/>
<dbReference type="PANTHER" id="PTHR23309">
    <property type="entry name" value="3-HYDROXYACYL-COA DEHYROGENASE"/>
    <property type="match status" value="1"/>
</dbReference>
<name>A0A1E8CJY6_9GAMM</name>
<keyword evidence="19" id="KW-1185">Reference proteome</keyword>
<reference evidence="19" key="1">
    <citation type="submission" date="2016-07" db="EMBL/GenBank/DDBJ databases">
        <authorList>
            <person name="Florea S."/>
            <person name="Webb J.S."/>
            <person name="Jaromczyk J."/>
            <person name="Schardl C.L."/>
        </authorList>
    </citation>
    <scope>NUCLEOTIDE SEQUENCE [LARGE SCALE GENOMIC DNA]</scope>
    <source>
        <strain evidence="19">KCTC 42131</strain>
    </source>
</reference>
<evidence type="ECO:0000256" key="3">
    <source>
        <dbReference type="ARBA" id="ARBA00008750"/>
    </source>
</evidence>
<keyword evidence="12" id="KW-0456">Lyase</keyword>
<comment type="pathway">
    <text evidence="2">Lipid metabolism; fatty acid beta-oxidation.</text>
</comment>
<dbReference type="Gene3D" id="3.90.226.10">
    <property type="entry name" value="2-enoyl-CoA Hydratase, Chain A, domain 1"/>
    <property type="match status" value="1"/>
</dbReference>
<comment type="similarity">
    <text evidence="15">Belongs to the enoyl-CoA hydratase/isomerase family.</text>
</comment>
<feature type="domain" description="3-hydroxyacyl-CoA dehydrogenase C-terminal" evidence="16">
    <location>
        <begin position="477"/>
        <end position="569"/>
    </location>
</feature>
<keyword evidence="10" id="KW-0576">Peroxisome</keyword>
<keyword evidence="5" id="KW-0276">Fatty acid metabolism</keyword>
<dbReference type="UniPathway" id="UPA00659"/>
<comment type="caution">
    <text evidence="18">The sequence shown here is derived from an EMBL/GenBank/DDBJ whole genome shotgun (WGS) entry which is preliminary data.</text>
</comment>
<evidence type="ECO:0000256" key="13">
    <source>
        <dbReference type="ARBA" id="ARBA00023268"/>
    </source>
</evidence>
<proteinExistence type="inferred from homology"/>
<dbReference type="InterPro" id="IPR036291">
    <property type="entry name" value="NAD(P)-bd_dom_sf"/>
</dbReference>
<dbReference type="OrthoDB" id="5389341at2"/>
<evidence type="ECO:0000256" key="8">
    <source>
        <dbReference type="ARBA" id="ARBA00023027"/>
    </source>
</evidence>
<dbReference type="InterPro" id="IPR029045">
    <property type="entry name" value="ClpP/crotonase-like_dom_sf"/>
</dbReference>
<evidence type="ECO:0000256" key="15">
    <source>
        <dbReference type="RuleBase" id="RU003707"/>
    </source>
</evidence>
<evidence type="ECO:0000256" key="2">
    <source>
        <dbReference type="ARBA" id="ARBA00005005"/>
    </source>
</evidence>
<dbReference type="AlphaFoldDB" id="A0A1E8CJY6"/>
<keyword evidence="13" id="KW-0511">Multifunctional enzyme</keyword>
<dbReference type="PANTHER" id="PTHR23309:SF49">
    <property type="entry name" value="PEROXISOMAL BIFUNCTIONAL ENZYME"/>
    <property type="match status" value="1"/>
</dbReference>
<evidence type="ECO:0000313" key="18">
    <source>
        <dbReference type="EMBL" id="OFE12605.1"/>
    </source>
</evidence>
<dbReference type="FunFam" id="1.10.1040.50:FF:000006">
    <property type="entry name" value="Peroxisomal bifunctional enzyme"/>
    <property type="match status" value="1"/>
</dbReference>
<dbReference type="GO" id="GO:0003857">
    <property type="term" value="F:(3S)-3-hydroxyacyl-CoA dehydrogenase (NAD+) activity"/>
    <property type="evidence" value="ECO:0007669"/>
    <property type="project" value="UniProtKB-EC"/>
</dbReference>
<keyword evidence="11" id="KW-0413">Isomerase</keyword>
<evidence type="ECO:0000256" key="1">
    <source>
        <dbReference type="ARBA" id="ARBA00004275"/>
    </source>
</evidence>
<dbReference type="Pfam" id="PF02737">
    <property type="entry name" value="3HCDH_N"/>
    <property type="match status" value="1"/>
</dbReference>
<dbReference type="EMBL" id="MASR01000001">
    <property type="protein sequence ID" value="OFE12605.1"/>
    <property type="molecule type" value="Genomic_DNA"/>
</dbReference>
<protein>
    <submittedName>
        <fullName evidence="18">3-hydroxyacyl-CoA dehydrogenase</fullName>
    </submittedName>
</protein>
<dbReference type="InterPro" id="IPR006176">
    <property type="entry name" value="3-OHacyl-CoA_DH_NAD-bd"/>
</dbReference>
<comment type="similarity">
    <text evidence="3">In the N-terminal section; belongs to the enoyl-CoA hydratase/isomerase family.</text>
</comment>
<dbReference type="Proteomes" id="UP000175669">
    <property type="component" value="Unassembled WGS sequence"/>
</dbReference>
<evidence type="ECO:0000256" key="7">
    <source>
        <dbReference type="ARBA" id="ARBA00023002"/>
    </source>
</evidence>
<dbReference type="Pfam" id="PF00725">
    <property type="entry name" value="3HCDH"/>
    <property type="match status" value="2"/>
</dbReference>
<dbReference type="SUPFAM" id="SSF52096">
    <property type="entry name" value="ClpP/crotonase"/>
    <property type="match status" value="1"/>
</dbReference>
<feature type="domain" description="3-hydroxyacyl-CoA dehydrogenase C-terminal" evidence="16">
    <location>
        <begin position="605"/>
        <end position="691"/>
    </location>
</feature>
<dbReference type="GO" id="GO:0070403">
    <property type="term" value="F:NAD+ binding"/>
    <property type="evidence" value="ECO:0007669"/>
    <property type="project" value="InterPro"/>
</dbReference>
<sequence length="701" mass="75155">MSSVVSYEVVKNIGVIKVDSPPVNALSQAVREGILTAVQNAQNDDTEALVLMCEGRTFIAGADITEFGKPPKEPSLPDVLTALENSSKLVVAAIHGTALGGGFETALCCHYRCAIASAKVGLPEVKLGLLPGAGGTQRVPRIAGAKAALDMITKGDPVAANKASDMGLIDEVLSGDDLQAAAVAYAQDLVESGAPLKRVRDITIDPASIEPGFFDGYRKALAKRARGQIAQDRIVSCVEAAVNKSMDDGLAVERELFTELVTSPQSRAMRHAFFAEREAAKIKDLPKGTPVREIKKVAIIGGGTMGGGIAMCFANAGIPVVMVEINDEALERGLGIIRKNYTITVQKGRLSEQDMGKRMELISGTTDYADLGDVDLAIEAVFENPDIKKEVFAKLDAACKPGAILASNTSYQDVNLIAEATKRPQDVVGMHFFSPANVMKLLEVVRADKTADDVLATVMQIGKKIGKVCALSRVCYGFIGNRMLQGYGRQAHMLLLDGATPEQVDSAAEEFGMAMGPLAVGDLAGLDIGYKARQARTDVEHDPKTHCIATALVEMGRMGQKSGAGYYKYDAATRARQNDPEVEALIRDKAKELGIEQREISKQEIVDRLFFPLINEGALILEEGIAQRPGDIDVVYLYGYGFPVAKGGPMFYADEVGLKNVVARINEFARTLGEDYWQPAPLLVKLASEGKTFADWAKENS</sequence>
<dbReference type="Gene3D" id="3.40.50.720">
    <property type="entry name" value="NAD(P)-binding Rossmann-like Domain"/>
    <property type="match status" value="1"/>
</dbReference>
<evidence type="ECO:0000256" key="9">
    <source>
        <dbReference type="ARBA" id="ARBA00023098"/>
    </source>
</evidence>
<dbReference type="InterPro" id="IPR006108">
    <property type="entry name" value="3HC_DH_C"/>
</dbReference>
<dbReference type="InterPro" id="IPR018376">
    <property type="entry name" value="Enoyl-CoA_hyd/isom_CS"/>
</dbReference>
<comment type="catalytic activity">
    <reaction evidence="14">
        <text>a (3S)-3-hydroxyacyl-CoA + NAD(+) = a 3-oxoacyl-CoA + NADH + H(+)</text>
        <dbReference type="Rhea" id="RHEA:22432"/>
        <dbReference type="ChEBI" id="CHEBI:15378"/>
        <dbReference type="ChEBI" id="CHEBI:57318"/>
        <dbReference type="ChEBI" id="CHEBI:57540"/>
        <dbReference type="ChEBI" id="CHEBI:57945"/>
        <dbReference type="ChEBI" id="CHEBI:90726"/>
        <dbReference type="EC" id="1.1.1.35"/>
    </reaction>
</comment>
<evidence type="ECO:0000313" key="19">
    <source>
        <dbReference type="Proteomes" id="UP000175669"/>
    </source>
</evidence>
<dbReference type="PROSITE" id="PS00166">
    <property type="entry name" value="ENOYL_COA_HYDRATASE"/>
    <property type="match status" value="1"/>
</dbReference>
<organism evidence="18 19">
    <name type="scientific">Pseudohongiella acticola</name>
    <dbReference type="NCBI Taxonomy" id="1524254"/>
    <lineage>
        <taxon>Bacteria</taxon>
        <taxon>Pseudomonadati</taxon>
        <taxon>Pseudomonadota</taxon>
        <taxon>Gammaproteobacteria</taxon>
        <taxon>Pseudomonadales</taxon>
        <taxon>Pseudohongiellaceae</taxon>
        <taxon>Pseudohongiella</taxon>
    </lineage>
</organism>
<keyword evidence="9" id="KW-0443">Lipid metabolism</keyword>
<evidence type="ECO:0000259" key="16">
    <source>
        <dbReference type="Pfam" id="PF00725"/>
    </source>
</evidence>
<keyword evidence="6" id="KW-0442">Lipid degradation</keyword>
<dbReference type="InterPro" id="IPR008927">
    <property type="entry name" value="6-PGluconate_DH-like_C_sf"/>
</dbReference>
<accession>A0A1E8CJY6</accession>
<evidence type="ECO:0000256" key="14">
    <source>
        <dbReference type="ARBA" id="ARBA00049556"/>
    </source>
</evidence>
<keyword evidence="8" id="KW-0520">NAD</keyword>
<evidence type="ECO:0000259" key="17">
    <source>
        <dbReference type="Pfam" id="PF02737"/>
    </source>
</evidence>
<evidence type="ECO:0000256" key="11">
    <source>
        <dbReference type="ARBA" id="ARBA00023235"/>
    </source>
</evidence>
<comment type="subcellular location">
    <subcellularLocation>
        <location evidence="1">Peroxisome</location>
    </subcellularLocation>
</comment>
<evidence type="ECO:0000256" key="4">
    <source>
        <dbReference type="ARBA" id="ARBA00011245"/>
    </source>
</evidence>
<dbReference type="SUPFAM" id="SSF48179">
    <property type="entry name" value="6-phosphogluconate dehydrogenase C-terminal domain-like"/>
    <property type="match status" value="2"/>
</dbReference>
<comment type="subunit">
    <text evidence="4">Monomer.</text>
</comment>
<dbReference type="GO" id="GO:0004300">
    <property type="term" value="F:enoyl-CoA hydratase activity"/>
    <property type="evidence" value="ECO:0007669"/>
    <property type="project" value="UniProtKB-ARBA"/>
</dbReference>
<evidence type="ECO:0000256" key="12">
    <source>
        <dbReference type="ARBA" id="ARBA00023239"/>
    </source>
</evidence>
<dbReference type="FunFam" id="3.40.50.720:FF:000009">
    <property type="entry name" value="Fatty oxidation complex, alpha subunit"/>
    <property type="match status" value="1"/>
</dbReference>
<dbReference type="Gene3D" id="1.10.1040.50">
    <property type="match status" value="1"/>
</dbReference>
<evidence type="ECO:0000256" key="6">
    <source>
        <dbReference type="ARBA" id="ARBA00022963"/>
    </source>
</evidence>
<evidence type="ECO:0000256" key="5">
    <source>
        <dbReference type="ARBA" id="ARBA00022832"/>
    </source>
</evidence>
<dbReference type="InterPro" id="IPR001753">
    <property type="entry name" value="Enoyl-CoA_hydra/iso"/>
</dbReference>
<dbReference type="GO" id="GO:0016853">
    <property type="term" value="F:isomerase activity"/>
    <property type="evidence" value="ECO:0007669"/>
    <property type="project" value="UniProtKB-KW"/>
</dbReference>
<dbReference type="RefSeq" id="WP_070116216.1">
    <property type="nucleotide sequence ID" value="NZ_CAXATG010000001.1"/>
</dbReference>